<feature type="compositionally biased region" description="Low complexity" evidence="1">
    <location>
        <begin position="68"/>
        <end position="98"/>
    </location>
</feature>
<protein>
    <submittedName>
        <fullName evidence="2">Uncharacterized protein</fullName>
    </submittedName>
</protein>
<keyword evidence="3" id="KW-1185">Reference proteome</keyword>
<name>A0ABN9TAY7_9DINO</name>
<comment type="caution">
    <text evidence="2">The sequence shown here is derived from an EMBL/GenBank/DDBJ whole genome shotgun (WGS) entry which is preliminary data.</text>
</comment>
<reference evidence="2" key="1">
    <citation type="submission" date="2023-10" db="EMBL/GenBank/DDBJ databases">
        <authorList>
            <person name="Chen Y."/>
            <person name="Shah S."/>
            <person name="Dougan E. K."/>
            <person name="Thang M."/>
            <person name="Chan C."/>
        </authorList>
    </citation>
    <scope>NUCLEOTIDE SEQUENCE [LARGE SCALE GENOMIC DNA]</scope>
</reference>
<accession>A0ABN9TAY7</accession>
<feature type="region of interest" description="Disordered" evidence="1">
    <location>
        <begin position="1"/>
        <end position="209"/>
    </location>
</feature>
<sequence>MAGERRETSRGRRQSDRRERGGEREGGGGSSRQLQHAAAWRAAAPPNGAGAAAMCAAAVPRPGPRRTPSPASSRRAPGAGAPAAAEPAAGDGRPGRWAARARARRAHDAPGAAAAQPAHGLPAALRQAARSGSPAARRRAVSPGGAGCAPAAQSGSALGAAPATARSAPVTARPGSRGGLKAQARPAPGAPAAGRDGCSRPASGRRVRLPHSGWSYRDQALTTVAGLWDLLRSSWSHRILDMAILFADLKDTGVDAALREAVPMRIGGAEGAEDLSPGEVAHLSAWLLDNPELEEELVRERLRPVRDACRQVGQFRRELHKCTWGIDLDAKLNARVFQRLLDTIALLTRIDLEYLVSHAAWLKCRQFEMTDTLVALVMERCAAKGQRPAKPAMAGRPERQMRAKLAAPAAADARWSRLVDEGGADASGQVVQDPFPDLALVSEPFVLADFITMCRSGALTDPRRKEGLSTEELQLLFLHLHRRVPELFRSRAEVRGDRTLSTGWATRVKSGSESACLVGRTMFEELVSELARSPPLVYMFPSPLKMVVHMLKSVAAHYALDEPPRQAAT</sequence>
<feature type="compositionally biased region" description="Low complexity" evidence="1">
    <location>
        <begin position="184"/>
        <end position="195"/>
    </location>
</feature>
<dbReference type="EMBL" id="CAUYUJ010014511">
    <property type="protein sequence ID" value="CAK0842208.1"/>
    <property type="molecule type" value="Genomic_DNA"/>
</dbReference>
<proteinExistence type="predicted"/>
<feature type="compositionally biased region" description="Basic and acidic residues" evidence="1">
    <location>
        <begin position="1"/>
        <end position="26"/>
    </location>
</feature>
<dbReference type="Proteomes" id="UP001189429">
    <property type="component" value="Unassembled WGS sequence"/>
</dbReference>
<organism evidence="2 3">
    <name type="scientific">Prorocentrum cordatum</name>
    <dbReference type="NCBI Taxonomy" id="2364126"/>
    <lineage>
        <taxon>Eukaryota</taxon>
        <taxon>Sar</taxon>
        <taxon>Alveolata</taxon>
        <taxon>Dinophyceae</taxon>
        <taxon>Prorocentrales</taxon>
        <taxon>Prorocentraceae</taxon>
        <taxon>Prorocentrum</taxon>
    </lineage>
</organism>
<evidence type="ECO:0000313" key="3">
    <source>
        <dbReference type="Proteomes" id="UP001189429"/>
    </source>
</evidence>
<evidence type="ECO:0000313" key="2">
    <source>
        <dbReference type="EMBL" id="CAK0842208.1"/>
    </source>
</evidence>
<feature type="compositionally biased region" description="Low complexity" evidence="1">
    <location>
        <begin position="37"/>
        <end position="60"/>
    </location>
</feature>
<feature type="compositionally biased region" description="Low complexity" evidence="1">
    <location>
        <begin position="109"/>
        <end position="135"/>
    </location>
</feature>
<evidence type="ECO:0000256" key="1">
    <source>
        <dbReference type="SAM" id="MobiDB-lite"/>
    </source>
</evidence>
<gene>
    <name evidence="2" type="ORF">PCOR1329_LOCUS37184</name>
</gene>